<evidence type="ECO:0000256" key="4">
    <source>
        <dbReference type="ARBA" id="ARBA00022723"/>
    </source>
</evidence>
<dbReference type="PRINTS" id="PR00407">
    <property type="entry name" value="EUMOPTERIN"/>
</dbReference>
<dbReference type="Gene3D" id="3.90.420.10">
    <property type="entry name" value="Oxidoreductase, molybdopterin-binding domain"/>
    <property type="match status" value="1"/>
</dbReference>
<keyword evidence="3 7" id="KW-0349">Heme</keyword>
<organism evidence="9 10">
    <name type="scientific">Thalassiosira pseudonana</name>
    <name type="common">Marine diatom</name>
    <name type="synonym">Cyclotella nana</name>
    <dbReference type="NCBI Taxonomy" id="35128"/>
    <lineage>
        <taxon>Eukaryota</taxon>
        <taxon>Sar</taxon>
        <taxon>Stramenopiles</taxon>
        <taxon>Ochrophyta</taxon>
        <taxon>Bacillariophyta</taxon>
        <taxon>Coscinodiscophyceae</taxon>
        <taxon>Thalassiosirophycidae</taxon>
        <taxon>Thalassiosirales</taxon>
        <taxon>Thalassiosiraceae</taxon>
        <taxon>Thalassiosira</taxon>
    </lineage>
</organism>
<dbReference type="InParanoid" id="B8LC93"/>
<dbReference type="Gene3D" id="3.10.120.10">
    <property type="entry name" value="Cytochrome b5-like heme/steroid binding domain"/>
    <property type="match status" value="1"/>
</dbReference>
<comment type="cofactor">
    <cofactor evidence="1">
        <name>Mo-molybdopterin</name>
        <dbReference type="ChEBI" id="CHEBI:71302"/>
    </cofactor>
</comment>
<dbReference type="GO" id="GO:0006790">
    <property type="term" value="P:sulfur compound metabolic process"/>
    <property type="evidence" value="ECO:0000318"/>
    <property type="project" value="GO_Central"/>
</dbReference>
<evidence type="ECO:0000256" key="1">
    <source>
        <dbReference type="ARBA" id="ARBA00001924"/>
    </source>
</evidence>
<protein>
    <recommendedName>
        <fullName evidence="8">Cytochrome b5 heme-binding domain-containing protein</fullName>
    </recommendedName>
</protein>
<comment type="similarity">
    <text evidence="7">Belongs to the cytochrome b5 family.</text>
</comment>
<dbReference type="InterPro" id="IPR036400">
    <property type="entry name" value="Cyt_B5-like_heme/steroid_sf"/>
</dbReference>
<keyword evidence="2" id="KW-0500">Molybdenum</keyword>
<dbReference type="InterPro" id="IPR005066">
    <property type="entry name" value="MoCF_OxRdtse_dimer"/>
</dbReference>
<dbReference type="KEGG" id="tps:THAPSDRAFT_263844"/>
<dbReference type="InterPro" id="IPR000572">
    <property type="entry name" value="OxRdtase_Mopterin-bd_dom"/>
</dbReference>
<dbReference type="PANTHER" id="PTHR19372">
    <property type="entry name" value="SULFITE REDUCTASE"/>
    <property type="match status" value="1"/>
</dbReference>
<dbReference type="HOGENOM" id="CLU_003827_5_1_1"/>
<dbReference type="SMART" id="SM01117">
    <property type="entry name" value="Cyt-b5"/>
    <property type="match status" value="1"/>
</dbReference>
<dbReference type="FunFam" id="3.10.120.10:FF:000007">
    <property type="entry name" value="Sulfite oxidase, mitochondrial"/>
    <property type="match status" value="1"/>
</dbReference>
<dbReference type="PANTHER" id="PTHR19372:SF7">
    <property type="entry name" value="SULFITE OXIDASE, MITOCHONDRIAL"/>
    <property type="match status" value="1"/>
</dbReference>
<dbReference type="PRINTS" id="PR00363">
    <property type="entry name" value="CYTOCHROMEB5"/>
</dbReference>
<sequence length="493" mass="54267">PTFAMSEVAQHNGTADDGSVWMTYGGFVYDVTNFVANHPGGSDKIMLAAGGAIEPHWHVYRQHFASDLPLRLMEKMLIGHLHPTDQLQIDTAMDNLTSTTDDPYEHEPHRSPLLLVHSDTPMNAEVPSDIITKEYITPVGLFYIRHHHPVPLLSEEEVKEFRLEDGDTKQTAKLSLKQIQSLPKVEVTTTLQCSGNRRSGFNDLRRTSGTPWGQGAISTAKWGGARLVDVLMLAAEQQQQEVAAASVDDDHPTLQHLRMESLDGMLASIDILKALSPFGDVILAYEMNDEALPRDHGYPLRVIVPGYAAVRNVKWVSRLELSNEEAVGAWQRGLNYKVLPPAVVDAKNVDLDGMPGLGEVSVFSGITDVERVGDEGKKMVPGETVLVKASGWAWAGGGRNIVRVDITGDNGKTWETANITQGSKQPYGRSWAWVFWETDAIPAKVCDDGVSVELSCKGVDMAFNTQPESSDGLWNVRGLANNSWFRLRHKVGD</sequence>
<dbReference type="Pfam" id="PF00174">
    <property type="entry name" value="Oxidored_molyb"/>
    <property type="match status" value="1"/>
</dbReference>
<reference evidence="9 10" key="2">
    <citation type="journal article" date="2008" name="Nature">
        <title>The Phaeodactylum genome reveals the evolutionary history of diatom genomes.</title>
        <authorList>
            <person name="Bowler C."/>
            <person name="Allen A.E."/>
            <person name="Badger J.H."/>
            <person name="Grimwood J."/>
            <person name="Jabbari K."/>
            <person name="Kuo A."/>
            <person name="Maheswari U."/>
            <person name="Martens C."/>
            <person name="Maumus F."/>
            <person name="Otillar R.P."/>
            <person name="Rayko E."/>
            <person name="Salamov A."/>
            <person name="Vandepoele K."/>
            <person name="Beszteri B."/>
            <person name="Gruber A."/>
            <person name="Heijde M."/>
            <person name="Katinka M."/>
            <person name="Mock T."/>
            <person name="Valentin K."/>
            <person name="Verret F."/>
            <person name="Berges J.A."/>
            <person name="Brownlee C."/>
            <person name="Cadoret J.P."/>
            <person name="Chiovitti A."/>
            <person name="Choi C.J."/>
            <person name="Coesel S."/>
            <person name="De Martino A."/>
            <person name="Detter J.C."/>
            <person name="Durkin C."/>
            <person name="Falciatore A."/>
            <person name="Fournet J."/>
            <person name="Haruta M."/>
            <person name="Huysman M.J."/>
            <person name="Jenkins B.D."/>
            <person name="Jiroutova K."/>
            <person name="Jorgensen R.E."/>
            <person name="Joubert Y."/>
            <person name="Kaplan A."/>
            <person name="Kroger N."/>
            <person name="Kroth P.G."/>
            <person name="La Roche J."/>
            <person name="Lindquist E."/>
            <person name="Lommer M."/>
            <person name="Martin-Jezequel V."/>
            <person name="Lopez P.J."/>
            <person name="Lucas S."/>
            <person name="Mangogna M."/>
            <person name="McGinnis K."/>
            <person name="Medlin L.K."/>
            <person name="Montsant A."/>
            <person name="Oudot-Le Secq M.P."/>
            <person name="Napoli C."/>
            <person name="Obornik M."/>
            <person name="Parker M.S."/>
            <person name="Petit J.L."/>
            <person name="Porcel B.M."/>
            <person name="Poulsen N."/>
            <person name="Robison M."/>
            <person name="Rychlewski L."/>
            <person name="Rynearson T.A."/>
            <person name="Schmutz J."/>
            <person name="Shapiro H."/>
            <person name="Siaut M."/>
            <person name="Stanley M."/>
            <person name="Sussman M.R."/>
            <person name="Taylor A.R."/>
            <person name="Vardi A."/>
            <person name="von Dassow P."/>
            <person name="Vyverman W."/>
            <person name="Willis A."/>
            <person name="Wyrwicz L.S."/>
            <person name="Rokhsar D.S."/>
            <person name="Weissenbach J."/>
            <person name="Armbrust E.V."/>
            <person name="Green B.R."/>
            <person name="Van de Peer Y."/>
            <person name="Grigoriev I.V."/>
        </authorList>
    </citation>
    <scope>NUCLEOTIDE SEQUENCE [LARGE SCALE GENOMIC DNA]</scope>
    <source>
        <strain evidence="9 10">CCMP1335</strain>
    </source>
</reference>
<dbReference type="STRING" id="35128.B8LC93"/>
<dbReference type="Pfam" id="PF00173">
    <property type="entry name" value="Cyt-b5"/>
    <property type="match status" value="1"/>
</dbReference>
<dbReference type="InterPro" id="IPR036374">
    <property type="entry name" value="OxRdtase_Mopterin-bd_sf"/>
</dbReference>
<dbReference type="eggNOG" id="KOG0535">
    <property type="taxonomic scope" value="Eukaryota"/>
</dbReference>
<dbReference type="GO" id="GO:0005739">
    <property type="term" value="C:mitochondrion"/>
    <property type="evidence" value="ECO:0000318"/>
    <property type="project" value="GO_Central"/>
</dbReference>
<dbReference type="InterPro" id="IPR014756">
    <property type="entry name" value="Ig_E-set"/>
</dbReference>
<dbReference type="Gene3D" id="2.60.40.650">
    <property type="match status" value="1"/>
</dbReference>
<dbReference type="OMA" id="TWHVAEL"/>
<keyword evidence="4 7" id="KW-0479">Metal-binding</keyword>
<dbReference type="SUPFAM" id="SSF55856">
    <property type="entry name" value="Cytochrome b5-like heme/steroid binding domain"/>
    <property type="match status" value="1"/>
</dbReference>
<dbReference type="PROSITE" id="PS00191">
    <property type="entry name" value="CYTOCHROME_B5_1"/>
    <property type="match status" value="1"/>
</dbReference>
<keyword evidence="5" id="KW-0560">Oxidoreductase</keyword>
<dbReference type="GO" id="GO:0020037">
    <property type="term" value="F:heme binding"/>
    <property type="evidence" value="ECO:0000318"/>
    <property type="project" value="GO_Central"/>
</dbReference>
<keyword evidence="6 7" id="KW-0408">Iron</keyword>
<accession>B8LC93</accession>
<dbReference type="Pfam" id="PF03404">
    <property type="entry name" value="Mo-co_dimer"/>
    <property type="match status" value="1"/>
</dbReference>
<dbReference type="GO" id="GO:0043546">
    <property type="term" value="F:molybdopterin cofactor binding"/>
    <property type="evidence" value="ECO:0000318"/>
    <property type="project" value="GO_Central"/>
</dbReference>
<evidence type="ECO:0000313" key="9">
    <source>
        <dbReference type="EMBL" id="EED87054.1"/>
    </source>
</evidence>
<dbReference type="GeneID" id="7445433"/>
<evidence type="ECO:0000256" key="2">
    <source>
        <dbReference type="ARBA" id="ARBA00022505"/>
    </source>
</evidence>
<dbReference type="PaxDb" id="35128-Thaps263844"/>
<dbReference type="GO" id="GO:0030151">
    <property type="term" value="F:molybdenum ion binding"/>
    <property type="evidence" value="ECO:0007669"/>
    <property type="project" value="InterPro"/>
</dbReference>
<evidence type="ECO:0000259" key="8">
    <source>
        <dbReference type="PROSITE" id="PS50255"/>
    </source>
</evidence>
<evidence type="ECO:0000256" key="5">
    <source>
        <dbReference type="ARBA" id="ARBA00023002"/>
    </source>
</evidence>
<dbReference type="AlphaFoldDB" id="B8LC93"/>
<feature type="domain" description="Cytochrome b5 heme-binding" evidence="8">
    <location>
        <begin position="1"/>
        <end position="82"/>
    </location>
</feature>
<feature type="non-terminal residue" evidence="9">
    <location>
        <position position="493"/>
    </location>
</feature>
<evidence type="ECO:0000256" key="7">
    <source>
        <dbReference type="RuleBase" id="RU362121"/>
    </source>
</evidence>
<dbReference type="RefSeq" id="XP_002296659.1">
    <property type="nucleotide sequence ID" value="XM_002296623.1"/>
</dbReference>
<feature type="non-terminal residue" evidence="9">
    <location>
        <position position="1"/>
    </location>
</feature>
<dbReference type="SUPFAM" id="SSF56524">
    <property type="entry name" value="Oxidoreductase molybdopterin-binding domain"/>
    <property type="match status" value="1"/>
</dbReference>
<dbReference type="SUPFAM" id="SSF81296">
    <property type="entry name" value="E set domains"/>
    <property type="match status" value="1"/>
</dbReference>
<proteinExistence type="inferred from homology"/>
<dbReference type="eggNOG" id="KOG4576">
    <property type="taxonomic scope" value="Eukaryota"/>
</dbReference>
<dbReference type="EMBL" id="DS999416">
    <property type="protein sequence ID" value="EED87054.1"/>
    <property type="molecule type" value="Genomic_DNA"/>
</dbReference>
<dbReference type="InterPro" id="IPR001199">
    <property type="entry name" value="Cyt_B5-like_heme/steroid-bd"/>
</dbReference>
<keyword evidence="10" id="KW-1185">Reference proteome</keyword>
<evidence type="ECO:0000256" key="6">
    <source>
        <dbReference type="ARBA" id="ARBA00023004"/>
    </source>
</evidence>
<dbReference type="PROSITE" id="PS50255">
    <property type="entry name" value="CYTOCHROME_B5_2"/>
    <property type="match status" value="1"/>
</dbReference>
<gene>
    <name evidence="9" type="primary">SUOX</name>
    <name evidence="9" type="ORF">THAPSDRAFT_263844</name>
</gene>
<dbReference type="GO" id="GO:0008482">
    <property type="term" value="F:sulfite oxidase activity"/>
    <property type="evidence" value="ECO:0000318"/>
    <property type="project" value="GO_Central"/>
</dbReference>
<evidence type="ECO:0000313" key="10">
    <source>
        <dbReference type="Proteomes" id="UP000001449"/>
    </source>
</evidence>
<reference evidence="9 10" key="1">
    <citation type="journal article" date="2004" name="Science">
        <title>The genome of the diatom Thalassiosira pseudonana: ecology, evolution, and metabolism.</title>
        <authorList>
            <person name="Armbrust E.V."/>
            <person name="Berges J.A."/>
            <person name="Bowler C."/>
            <person name="Green B.R."/>
            <person name="Martinez D."/>
            <person name="Putnam N.H."/>
            <person name="Zhou S."/>
            <person name="Allen A.E."/>
            <person name="Apt K.E."/>
            <person name="Bechner M."/>
            <person name="Brzezinski M.A."/>
            <person name="Chaal B.K."/>
            <person name="Chiovitti A."/>
            <person name="Davis A.K."/>
            <person name="Demarest M.S."/>
            <person name="Detter J.C."/>
            <person name="Glavina T."/>
            <person name="Goodstein D."/>
            <person name="Hadi M.Z."/>
            <person name="Hellsten U."/>
            <person name="Hildebrand M."/>
            <person name="Jenkins B.D."/>
            <person name="Jurka J."/>
            <person name="Kapitonov V.V."/>
            <person name="Kroger N."/>
            <person name="Lau W.W."/>
            <person name="Lane T.W."/>
            <person name="Larimer F.W."/>
            <person name="Lippmeier J.C."/>
            <person name="Lucas S."/>
            <person name="Medina M."/>
            <person name="Montsant A."/>
            <person name="Obornik M."/>
            <person name="Parker M.S."/>
            <person name="Palenik B."/>
            <person name="Pazour G.J."/>
            <person name="Richardson P.M."/>
            <person name="Rynearson T.A."/>
            <person name="Saito M.A."/>
            <person name="Schwartz D.C."/>
            <person name="Thamatrakoln K."/>
            <person name="Valentin K."/>
            <person name="Vardi A."/>
            <person name="Wilkerson F.P."/>
            <person name="Rokhsar D.S."/>
        </authorList>
    </citation>
    <scope>NUCLEOTIDE SEQUENCE [LARGE SCALE GENOMIC DNA]</scope>
    <source>
        <strain evidence="9 10">CCMP1335</strain>
    </source>
</reference>
<evidence type="ECO:0000256" key="3">
    <source>
        <dbReference type="ARBA" id="ARBA00022617"/>
    </source>
</evidence>
<dbReference type="InterPro" id="IPR008335">
    <property type="entry name" value="Mopterin_OxRdtase_euk"/>
</dbReference>
<dbReference type="Proteomes" id="UP000001449">
    <property type="component" value="Chromosome 11"/>
</dbReference>
<dbReference type="InterPro" id="IPR018506">
    <property type="entry name" value="Cyt_B5_heme-BS"/>
</dbReference>
<name>B8LC93_THAPS</name>